<evidence type="ECO:0000256" key="6">
    <source>
        <dbReference type="SAM" id="MobiDB-lite"/>
    </source>
</evidence>
<proteinExistence type="inferred from homology"/>
<evidence type="ECO:0000313" key="9">
    <source>
        <dbReference type="EMBL" id="OCT88743.1"/>
    </source>
</evidence>
<dbReference type="PANTHER" id="PTHR21324:SF11">
    <property type="entry name" value="DNA DAMAGE-REGULATED AUTOPHAGY MODULATOR PROTEIN 1"/>
    <property type="match status" value="1"/>
</dbReference>
<feature type="transmembrane region" description="Helical" evidence="7">
    <location>
        <begin position="96"/>
        <end position="114"/>
    </location>
</feature>
<comment type="similarity">
    <text evidence="2">Belongs to the DRAM/TMEM150 family.</text>
</comment>
<reference evidence="10" key="1">
    <citation type="journal article" date="2016" name="Nature">
        <title>Genome evolution in the allotetraploid frog Xenopus laevis.</title>
        <authorList>
            <person name="Session A.M."/>
            <person name="Uno Y."/>
            <person name="Kwon T."/>
            <person name="Chapman J.A."/>
            <person name="Toyoda A."/>
            <person name="Takahashi S."/>
            <person name="Fukui A."/>
            <person name="Hikosaka A."/>
            <person name="Suzuki A."/>
            <person name="Kondo M."/>
            <person name="van Heeringen S.J."/>
            <person name="Quigley I."/>
            <person name="Heinz S."/>
            <person name="Ogino H."/>
            <person name="Ochi H."/>
            <person name="Hellsten U."/>
            <person name="Lyons J.B."/>
            <person name="Simakov O."/>
            <person name="Putnam N."/>
            <person name="Stites J."/>
            <person name="Kuroki Y."/>
            <person name="Tanaka T."/>
            <person name="Michiue T."/>
            <person name="Watanabe M."/>
            <person name="Bogdanovic O."/>
            <person name="Lister R."/>
            <person name="Georgiou G."/>
            <person name="Paranjpe S.S."/>
            <person name="van Kruijsbergen I."/>
            <person name="Shu S."/>
            <person name="Carlson J."/>
            <person name="Kinoshita T."/>
            <person name="Ohta Y."/>
            <person name="Mawaribuchi S."/>
            <person name="Jenkins J."/>
            <person name="Grimwood J."/>
            <person name="Schmutz J."/>
            <person name="Mitros T."/>
            <person name="Mozaffari S.V."/>
            <person name="Suzuki Y."/>
            <person name="Haramoto Y."/>
            <person name="Yamamoto T.S."/>
            <person name="Takagi C."/>
            <person name="Heald R."/>
            <person name="Miller K."/>
            <person name="Haudenschild C."/>
            <person name="Kitzman J."/>
            <person name="Nakayama T."/>
            <person name="Izutsu Y."/>
            <person name="Robert J."/>
            <person name="Fortriede J."/>
            <person name="Burns K."/>
            <person name="Lotay V."/>
            <person name="Karimi K."/>
            <person name="Yasuoka Y."/>
            <person name="Dichmann D.S."/>
            <person name="Flajnik M.F."/>
            <person name="Houston D.W."/>
            <person name="Shendure J."/>
            <person name="DuPasquier L."/>
            <person name="Vize P.D."/>
            <person name="Zorn A.M."/>
            <person name="Ito M."/>
            <person name="Marcotte E.M."/>
            <person name="Wallingford J.B."/>
            <person name="Ito Y."/>
            <person name="Asashima M."/>
            <person name="Ueno N."/>
            <person name="Matsuda Y."/>
            <person name="Veenstra G.J."/>
            <person name="Fujiyama A."/>
            <person name="Harland R.M."/>
            <person name="Taira M."/>
            <person name="Rokhsar D.S."/>
        </authorList>
    </citation>
    <scope>NUCLEOTIDE SEQUENCE [LARGE SCALE GENOMIC DNA]</scope>
    <source>
        <strain evidence="10">J</strain>
    </source>
</reference>
<evidence type="ECO:0000313" key="10">
    <source>
        <dbReference type="Proteomes" id="UP000694892"/>
    </source>
</evidence>
<dbReference type="InterPro" id="IPR019402">
    <property type="entry name" value="CWH43_N"/>
</dbReference>
<dbReference type="PANTHER" id="PTHR21324">
    <property type="entry name" value="FASTING-INDUCIBLE INTEGRAL MEMBRANE PROTEIN TM6P1-RELATED"/>
    <property type="match status" value="1"/>
</dbReference>
<keyword evidence="4 7" id="KW-1133">Transmembrane helix</keyword>
<evidence type="ECO:0000259" key="8">
    <source>
        <dbReference type="Pfam" id="PF10277"/>
    </source>
</evidence>
<dbReference type="GO" id="GO:0012505">
    <property type="term" value="C:endomembrane system"/>
    <property type="evidence" value="ECO:0007669"/>
    <property type="project" value="UniProtKB-SubCell"/>
</dbReference>
<evidence type="ECO:0000256" key="4">
    <source>
        <dbReference type="ARBA" id="ARBA00022989"/>
    </source>
</evidence>
<dbReference type="Pfam" id="PF10277">
    <property type="entry name" value="Frag1"/>
    <property type="match status" value="1"/>
</dbReference>
<protein>
    <recommendedName>
        <fullName evidence="8">CWH43-like N-terminal domain-containing protein</fullName>
    </recommendedName>
</protein>
<sequence length="400" mass="44321">MHCWCLQGAAFLPSILVIWSSAGFLFSYIISVLIGHVPPFVPYISDTGTSPPESGVFGFMISVSAMLGAATMYTRYMILERQNLSIDFLPIYFNKISLAIGLFGCIGMGIVATFQEMAVPAVHDAGALITFICGVMYILLQSYISYKSCPTWNTRATCHIRMTVSLIAFIAVGYPYHLTSAICEWTVAFGFNMYFLTFIRDFQLIPVWDDEWDDSSSTAAEEPAGPTCGSYSGGYHDYEGSGSSRFRLYTRSDLPPSPYSTSASIASSQAQPLLALREERRGGFRGGGGGGPDGPEWQENPYPFRCSIDEPTKQTKFKGIKSYISYRLLPSHTGLQVHRRYKNTSTGSTRISSSSSQSCHSRKVFMCWSRRVLIRSFNSLHLTSHAGVSIQISTEIHEDF</sequence>
<dbReference type="AlphaFoldDB" id="A0A974HSS7"/>
<dbReference type="InterPro" id="IPR050911">
    <property type="entry name" value="DRAM/TMEM150_Autophagy_Mod"/>
</dbReference>
<evidence type="ECO:0000256" key="1">
    <source>
        <dbReference type="ARBA" id="ARBA00004127"/>
    </source>
</evidence>
<name>A0A974HSS7_XENLA</name>
<keyword evidence="3 7" id="KW-0812">Transmembrane</keyword>
<feature type="transmembrane region" description="Helical" evidence="7">
    <location>
        <begin position="55"/>
        <end position="76"/>
    </location>
</feature>
<dbReference type="EMBL" id="CM004470">
    <property type="protein sequence ID" value="OCT88743.1"/>
    <property type="molecule type" value="Genomic_DNA"/>
</dbReference>
<feature type="compositionally biased region" description="Gly residues" evidence="6">
    <location>
        <begin position="284"/>
        <end position="293"/>
    </location>
</feature>
<dbReference type="GO" id="GO:0005764">
    <property type="term" value="C:lysosome"/>
    <property type="evidence" value="ECO:0007669"/>
    <property type="project" value="TreeGrafter"/>
</dbReference>
<dbReference type="Proteomes" id="UP000694892">
    <property type="component" value="Chromosome 3L"/>
</dbReference>
<evidence type="ECO:0000256" key="3">
    <source>
        <dbReference type="ARBA" id="ARBA00022692"/>
    </source>
</evidence>
<feature type="region of interest" description="Disordered" evidence="6">
    <location>
        <begin position="281"/>
        <end position="300"/>
    </location>
</feature>
<evidence type="ECO:0000256" key="7">
    <source>
        <dbReference type="SAM" id="Phobius"/>
    </source>
</evidence>
<evidence type="ECO:0000256" key="5">
    <source>
        <dbReference type="ARBA" id="ARBA00023136"/>
    </source>
</evidence>
<feature type="transmembrane region" description="Helical" evidence="7">
    <location>
        <begin position="12"/>
        <end position="35"/>
    </location>
</feature>
<feature type="transmembrane region" description="Helical" evidence="7">
    <location>
        <begin position="126"/>
        <end position="146"/>
    </location>
</feature>
<dbReference type="InterPro" id="IPR036871">
    <property type="entry name" value="PX_dom_sf"/>
</dbReference>
<accession>A0A974HSS7</accession>
<evidence type="ECO:0000256" key="2">
    <source>
        <dbReference type="ARBA" id="ARBA00006565"/>
    </source>
</evidence>
<keyword evidence="5 7" id="KW-0472">Membrane</keyword>
<organism evidence="9 10">
    <name type="scientific">Xenopus laevis</name>
    <name type="common">African clawed frog</name>
    <dbReference type="NCBI Taxonomy" id="8355"/>
    <lineage>
        <taxon>Eukaryota</taxon>
        <taxon>Metazoa</taxon>
        <taxon>Chordata</taxon>
        <taxon>Craniata</taxon>
        <taxon>Vertebrata</taxon>
        <taxon>Euteleostomi</taxon>
        <taxon>Amphibia</taxon>
        <taxon>Batrachia</taxon>
        <taxon>Anura</taxon>
        <taxon>Pipoidea</taxon>
        <taxon>Pipidae</taxon>
        <taxon>Xenopodinae</taxon>
        <taxon>Xenopus</taxon>
        <taxon>Xenopus</taxon>
    </lineage>
</organism>
<gene>
    <name evidence="9" type="ORF">XELAEV_18017373mg</name>
</gene>
<dbReference type="Gene3D" id="3.30.1520.10">
    <property type="entry name" value="Phox-like domain"/>
    <property type="match status" value="1"/>
</dbReference>
<comment type="subcellular location">
    <subcellularLocation>
        <location evidence="1">Endomembrane system</location>
        <topology evidence="1">Multi-pass membrane protein</topology>
    </subcellularLocation>
</comment>
<dbReference type="GO" id="GO:0035091">
    <property type="term" value="F:phosphatidylinositol binding"/>
    <property type="evidence" value="ECO:0007669"/>
    <property type="project" value="InterPro"/>
</dbReference>
<dbReference type="GO" id="GO:0010506">
    <property type="term" value="P:regulation of autophagy"/>
    <property type="evidence" value="ECO:0007669"/>
    <property type="project" value="TreeGrafter"/>
</dbReference>
<feature type="domain" description="CWH43-like N-terminal" evidence="8">
    <location>
        <begin position="10"/>
        <end position="203"/>
    </location>
</feature>